<organism evidence="22 23">
    <name type="scientific">[Candida] anglica</name>
    <dbReference type="NCBI Taxonomy" id="148631"/>
    <lineage>
        <taxon>Eukaryota</taxon>
        <taxon>Fungi</taxon>
        <taxon>Dikarya</taxon>
        <taxon>Ascomycota</taxon>
        <taxon>Saccharomycotina</taxon>
        <taxon>Pichiomycetes</taxon>
        <taxon>Debaryomycetaceae</taxon>
        <taxon>Kurtzmaniella</taxon>
    </lineage>
</organism>
<keyword evidence="7" id="KW-1003">Cell membrane</keyword>
<evidence type="ECO:0000256" key="19">
    <source>
        <dbReference type="SAM" id="MobiDB-lite"/>
    </source>
</evidence>
<dbReference type="InterPro" id="IPR002048">
    <property type="entry name" value="EF_hand_dom"/>
</dbReference>
<evidence type="ECO:0000256" key="6">
    <source>
        <dbReference type="ARBA" id="ARBA00017312"/>
    </source>
</evidence>
<evidence type="ECO:0000256" key="12">
    <source>
        <dbReference type="ARBA" id="ARBA00022837"/>
    </source>
</evidence>
<sequence length="394" mass="44710">MPRLEDWEIKKYWEIFQGLNPESGKLTGERVSPVLKNSRLSDEQLGRIWQLSDIDSDGKLDFEEFCITMRLIFDLVNGNQQTLPQELPSWLIPASKAHLIQANRAVATGNNNYKSNYDKVTDDDDEDEALSDDFDWYISPTDRSTYESIYNSNSDTLGRVRFDSLNSLYSTLTKVPRADISSAWNLVNPKSFETIDKDQVLVFLHILNQRENGKRVPRGVPASLRATFSKEQPSYDLSQSAAQPQKTYQNPSANNKKAFGDSYLSKIGMNHNSVTGNDNSGTDFSSTKDKDWEEVRLRRELTNLEDLLSKAQSTKASDSVDEESALIKHELELLLRYKEEKLRASTSTSGQKDLGDVKNDIDEIETQVNTLEEFLKDKKSELATIQQELASLKA</sequence>
<dbReference type="Proteomes" id="UP001497600">
    <property type="component" value="Chromosome G"/>
</dbReference>
<feature type="domain" description="EH" evidence="20">
    <location>
        <begin position="8"/>
        <end position="98"/>
    </location>
</feature>
<evidence type="ECO:0000256" key="9">
    <source>
        <dbReference type="ARBA" id="ARBA00022583"/>
    </source>
</evidence>
<evidence type="ECO:0000259" key="21">
    <source>
        <dbReference type="PROSITE" id="PS50222"/>
    </source>
</evidence>
<reference evidence="22 23" key="1">
    <citation type="submission" date="2024-01" db="EMBL/GenBank/DDBJ databases">
        <authorList>
            <consortium name="Genoscope - CEA"/>
            <person name="William W."/>
        </authorList>
    </citation>
    <scope>NUCLEOTIDE SEQUENCE [LARGE SCALE GENOMIC DNA]</scope>
    <source>
        <strain evidence="22 23">29B2s-10</strain>
    </source>
</reference>
<evidence type="ECO:0000256" key="16">
    <source>
        <dbReference type="ARBA" id="ARBA00023212"/>
    </source>
</evidence>
<keyword evidence="16" id="KW-0206">Cytoskeleton</keyword>
<keyword evidence="23" id="KW-1185">Reference proteome</keyword>
<accession>A0ABP0EGR1</accession>
<evidence type="ECO:0000256" key="11">
    <source>
        <dbReference type="ARBA" id="ARBA00022753"/>
    </source>
</evidence>
<evidence type="ECO:0000256" key="7">
    <source>
        <dbReference type="ARBA" id="ARBA00022475"/>
    </source>
</evidence>
<comment type="similarity">
    <text evidence="4">Belongs to the END3 family.</text>
</comment>
<keyword evidence="14" id="KW-0472">Membrane</keyword>
<feature type="region of interest" description="Disordered" evidence="19">
    <location>
        <begin position="270"/>
        <end position="289"/>
    </location>
</feature>
<dbReference type="PROSITE" id="PS00018">
    <property type="entry name" value="EF_HAND_1"/>
    <property type="match status" value="1"/>
</dbReference>
<comment type="subcellular location">
    <subcellularLocation>
        <location evidence="3">Cell membrane</location>
        <topology evidence="3">Peripheral membrane protein</topology>
        <orientation evidence="3">Cytoplasmic side</orientation>
    </subcellularLocation>
    <subcellularLocation>
        <location evidence="2">Cytoplasm</location>
        <location evidence="2">Cytoskeleton</location>
        <location evidence="2">Actin patch</location>
    </subcellularLocation>
    <subcellularLocation>
        <location evidence="1">Endosome membrane</location>
        <topology evidence="1">Peripheral membrane protein</topology>
        <orientation evidence="1">Cytoplasmic side</orientation>
    </subcellularLocation>
</comment>
<feature type="coiled-coil region" evidence="18">
    <location>
        <begin position="361"/>
        <end position="388"/>
    </location>
</feature>
<feature type="region of interest" description="Disordered" evidence="19">
    <location>
        <begin position="231"/>
        <end position="256"/>
    </location>
</feature>
<keyword evidence="8" id="KW-0963">Cytoplasm</keyword>
<dbReference type="InterPro" id="IPR011992">
    <property type="entry name" value="EF-hand-dom_pair"/>
</dbReference>
<dbReference type="Pfam" id="PF12763">
    <property type="entry name" value="EH"/>
    <property type="match status" value="1"/>
</dbReference>
<evidence type="ECO:0000256" key="15">
    <source>
        <dbReference type="ARBA" id="ARBA00023203"/>
    </source>
</evidence>
<proteinExistence type="inferred from homology"/>
<dbReference type="Pfam" id="PF12761">
    <property type="entry name" value="End3"/>
    <property type="match status" value="1"/>
</dbReference>
<evidence type="ECO:0000256" key="1">
    <source>
        <dbReference type="ARBA" id="ARBA00004125"/>
    </source>
</evidence>
<dbReference type="SUPFAM" id="SSF47473">
    <property type="entry name" value="EF-hand"/>
    <property type="match status" value="2"/>
</dbReference>
<protein>
    <recommendedName>
        <fullName evidence="6">Actin cytoskeleton-regulatory complex protein END3</fullName>
    </recommendedName>
    <alternativeName>
        <fullName evidence="5">Actin cytoskeleton-regulatory complex protein end3</fullName>
    </alternativeName>
    <alternativeName>
        <fullName evidence="17">Endocytosis protein 3</fullName>
    </alternativeName>
</protein>
<dbReference type="PROSITE" id="PS50031">
    <property type="entry name" value="EH"/>
    <property type="match status" value="2"/>
</dbReference>
<evidence type="ECO:0000259" key="20">
    <source>
        <dbReference type="PROSITE" id="PS50031"/>
    </source>
</evidence>
<dbReference type="InterPro" id="IPR000261">
    <property type="entry name" value="EH_dom"/>
</dbReference>
<evidence type="ECO:0000256" key="4">
    <source>
        <dbReference type="ARBA" id="ARBA00009909"/>
    </source>
</evidence>
<keyword evidence="11" id="KW-0967">Endosome</keyword>
<evidence type="ECO:0000256" key="13">
    <source>
        <dbReference type="ARBA" id="ARBA00023054"/>
    </source>
</evidence>
<evidence type="ECO:0000313" key="22">
    <source>
        <dbReference type="EMBL" id="CAK7916078.1"/>
    </source>
</evidence>
<dbReference type="PROSITE" id="PS50222">
    <property type="entry name" value="EF_HAND_2"/>
    <property type="match status" value="1"/>
</dbReference>
<evidence type="ECO:0000256" key="5">
    <source>
        <dbReference type="ARBA" id="ARBA00013889"/>
    </source>
</evidence>
<dbReference type="SMART" id="SM00027">
    <property type="entry name" value="EH"/>
    <property type="match status" value="2"/>
</dbReference>
<dbReference type="Gene3D" id="1.10.238.10">
    <property type="entry name" value="EF-hand"/>
    <property type="match status" value="2"/>
</dbReference>
<dbReference type="InterPro" id="IPR018247">
    <property type="entry name" value="EF_Hand_1_Ca_BS"/>
</dbReference>
<gene>
    <name evidence="22" type="primary">END3</name>
    <name evidence="22" type="ORF">CAAN4_G02190</name>
</gene>
<evidence type="ECO:0000256" key="17">
    <source>
        <dbReference type="ARBA" id="ARBA00029684"/>
    </source>
</evidence>
<dbReference type="CDD" id="cd00052">
    <property type="entry name" value="EH"/>
    <property type="match status" value="1"/>
</dbReference>
<dbReference type="PANTHER" id="PTHR11216">
    <property type="entry name" value="EH DOMAIN"/>
    <property type="match status" value="1"/>
</dbReference>
<evidence type="ECO:0000256" key="8">
    <source>
        <dbReference type="ARBA" id="ARBA00022490"/>
    </source>
</evidence>
<keyword evidence="13 18" id="KW-0175">Coiled coil</keyword>
<dbReference type="SMART" id="SM00054">
    <property type="entry name" value="EFh"/>
    <property type="match status" value="1"/>
</dbReference>
<evidence type="ECO:0000256" key="18">
    <source>
        <dbReference type="SAM" id="Coils"/>
    </source>
</evidence>
<keyword evidence="9" id="KW-0254">Endocytosis</keyword>
<feature type="domain" description="EF-hand" evidence="21">
    <location>
        <begin position="40"/>
        <end position="75"/>
    </location>
</feature>
<keyword evidence="10" id="KW-0677">Repeat</keyword>
<evidence type="ECO:0000313" key="23">
    <source>
        <dbReference type="Proteomes" id="UP001497600"/>
    </source>
</evidence>
<dbReference type="EMBL" id="OZ004259">
    <property type="protein sequence ID" value="CAK7916078.1"/>
    <property type="molecule type" value="Genomic_DNA"/>
</dbReference>
<feature type="compositionally biased region" description="Polar residues" evidence="19">
    <location>
        <begin position="270"/>
        <end position="285"/>
    </location>
</feature>
<dbReference type="InterPro" id="IPR025604">
    <property type="entry name" value="End3"/>
</dbReference>
<evidence type="ECO:0000256" key="2">
    <source>
        <dbReference type="ARBA" id="ARBA00004134"/>
    </source>
</evidence>
<evidence type="ECO:0000256" key="3">
    <source>
        <dbReference type="ARBA" id="ARBA00004413"/>
    </source>
</evidence>
<keyword evidence="15" id="KW-0009">Actin-binding</keyword>
<feature type="compositionally biased region" description="Polar residues" evidence="19">
    <location>
        <begin position="231"/>
        <end position="255"/>
    </location>
</feature>
<name>A0ABP0EGR1_9ASCO</name>
<feature type="domain" description="EH" evidence="20">
    <location>
        <begin position="142"/>
        <end position="231"/>
    </location>
</feature>
<evidence type="ECO:0000256" key="14">
    <source>
        <dbReference type="ARBA" id="ARBA00023136"/>
    </source>
</evidence>
<evidence type="ECO:0000256" key="10">
    <source>
        <dbReference type="ARBA" id="ARBA00022737"/>
    </source>
</evidence>
<keyword evidence="12" id="KW-0106">Calcium</keyword>